<dbReference type="PANTHER" id="PTHR30441:SF9">
    <property type="entry name" value="ASMA FAMILY PROTEIN YHJG"/>
    <property type="match status" value="1"/>
</dbReference>
<feature type="transmembrane region" description="Helical" evidence="1">
    <location>
        <begin position="12"/>
        <end position="32"/>
    </location>
</feature>
<feature type="domain" description="AsmA" evidence="2">
    <location>
        <begin position="6"/>
        <end position="644"/>
    </location>
</feature>
<reference evidence="3" key="1">
    <citation type="submission" date="2023-07" db="EMBL/GenBank/DDBJ databases">
        <title>A collection of bacterial strains from the Burkholderia cepacia Research Laboratory and Repository.</title>
        <authorList>
            <person name="Lipuma J."/>
            <person name="Spilker T."/>
            <person name="Caverly L."/>
        </authorList>
    </citation>
    <scope>NUCLEOTIDE SEQUENCE</scope>
    <source>
        <strain evidence="3">AU42020</strain>
    </source>
</reference>
<keyword evidence="1" id="KW-0812">Transmembrane</keyword>
<proteinExistence type="predicted"/>
<protein>
    <submittedName>
        <fullName evidence="3">AsmA family protein</fullName>
    </submittedName>
</protein>
<evidence type="ECO:0000313" key="3">
    <source>
        <dbReference type="EMBL" id="MDN7931688.1"/>
    </source>
</evidence>
<evidence type="ECO:0000256" key="1">
    <source>
        <dbReference type="SAM" id="Phobius"/>
    </source>
</evidence>
<sequence length="762" mass="80043">MTLTRAIGKSAAWIAGIVAVLIAAAGIFLYVFDWNRAKPWVNEQVSAALGRPFAINGDLKVGWRRPDGETGWRAWVPWPSFSATQLEIGNPDWAKAPKFVTLDAAHFDLAILPLLAHEIVIPSIDVVNPAVDLERLADGRNTWTFQFKQSSQPSPWKVRLDSFGFAKGTVTYRDAITKADLTVAIDTLGQPIPLGDVLKEQEQTSRAASAQRVGKHGAAQLSAKANAQAASGASGAQAASGASGAAGASAASAVVSASSSSSASSASAAAASGASGAATPAKPAGPTYAFGLKVDGRYKNVPISGTGKVGGVLAIEDTSRPFPLQADVKAGDTRLAIVGTLTDPMHLAAIDLRLWLQGTSMSHLYQLTGITLPDTPPYATEGRLIGNFKPHASTFRYENFNGRVGGSDLGGTLVYAQRESRPKLSGELVSNLLQFSDLAPVIGADTAASKAKRGDTTRQPPDRVLPVETFRTDRWRAIDADVKFTGRKLVKSANLPITNLYTHILMQDGVLTLEPLQFGVAGGTLATTAHLDGSGTPLKGRFTVAARHLKLKQLFPRQQVMQSALGEINGDASLSATGNSPAALAATSTGEVKALVTNGRISRLLMEAAGLNVANVVYEKLFGNRDVNINCAAIDFVATNGMLDPKVFALDTDDALINVDGPINLRDESIDLKIHPHTKGFRIFSLRSPLYAKGTFKNPKVGVDAGALALRAGAMVGLGLINPFAALIPLIAPSNNRDVPCSELFGQMNAKAAQKAAAKAGK</sequence>
<evidence type="ECO:0000259" key="2">
    <source>
        <dbReference type="Pfam" id="PF05170"/>
    </source>
</evidence>
<dbReference type="InterPro" id="IPR007844">
    <property type="entry name" value="AsmA"/>
</dbReference>
<evidence type="ECO:0000313" key="4">
    <source>
        <dbReference type="Proteomes" id="UP001171606"/>
    </source>
</evidence>
<name>A0ABT8P9E9_9BURK</name>
<dbReference type="Proteomes" id="UP001171606">
    <property type="component" value="Unassembled WGS sequence"/>
</dbReference>
<dbReference type="Pfam" id="PF05170">
    <property type="entry name" value="AsmA"/>
    <property type="match status" value="1"/>
</dbReference>
<dbReference type="EMBL" id="JAUJSQ010000003">
    <property type="protein sequence ID" value="MDN7931688.1"/>
    <property type="molecule type" value="Genomic_DNA"/>
</dbReference>
<gene>
    <name evidence="3" type="ORF">QZM52_10350</name>
</gene>
<dbReference type="PANTHER" id="PTHR30441">
    <property type="entry name" value="DUF748 DOMAIN-CONTAINING PROTEIN"/>
    <property type="match status" value="1"/>
</dbReference>
<comment type="caution">
    <text evidence="3">The sequence shown here is derived from an EMBL/GenBank/DDBJ whole genome shotgun (WGS) entry which is preliminary data.</text>
</comment>
<dbReference type="InterPro" id="IPR052894">
    <property type="entry name" value="AsmA-related"/>
</dbReference>
<keyword evidence="1" id="KW-0472">Membrane</keyword>
<accession>A0ABT8P9E9</accession>
<keyword evidence="4" id="KW-1185">Reference proteome</keyword>
<organism evidence="3 4">
    <name type="scientific">Burkholderia metallica</name>
    <dbReference type="NCBI Taxonomy" id="488729"/>
    <lineage>
        <taxon>Bacteria</taxon>
        <taxon>Pseudomonadati</taxon>
        <taxon>Pseudomonadota</taxon>
        <taxon>Betaproteobacteria</taxon>
        <taxon>Burkholderiales</taxon>
        <taxon>Burkholderiaceae</taxon>
        <taxon>Burkholderia</taxon>
        <taxon>Burkholderia cepacia complex</taxon>
    </lineage>
</organism>
<keyword evidence="1" id="KW-1133">Transmembrane helix</keyword>
<dbReference type="RefSeq" id="WP_301755283.1">
    <property type="nucleotide sequence ID" value="NZ_JAUJSQ010000003.1"/>
</dbReference>